<evidence type="ECO:0000313" key="2">
    <source>
        <dbReference type="EMBL" id="MBC8585338.1"/>
    </source>
</evidence>
<keyword evidence="1" id="KW-0812">Transmembrane</keyword>
<evidence type="ECO:0000256" key="1">
    <source>
        <dbReference type="SAM" id="Phobius"/>
    </source>
</evidence>
<gene>
    <name evidence="2" type="ORF">H8705_07050</name>
</gene>
<sequence length="87" mass="9772">MDIEDMKYRLDRMEKDIDSLFKKTNAAAVAQAAVDEKLSSMMSTLAELKEGVSLLQQTPLKRYEAIIGAVITAFVSAFLGFFFGKWM</sequence>
<protein>
    <submittedName>
        <fullName evidence="2">Uncharacterized protein</fullName>
    </submittedName>
</protein>
<keyword evidence="1" id="KW-0472">Membrane</keyword>
<evidence type="ECO:0000313" key="3">
    <source>
        <dbReference type="Proteomes" id="UP000623678"/>
    </source>
</evidence>
<name>A0A926ENS3_9FIRM</name>
<keyword evidence="3" id="KW-1185">Reference proteome</keyword>
<dbReference type="EMBL" id="JACRTD010000004">
    <property type="protein sequence ID" value="MBC8585338.1"/>
    <property type="molecule type" value="Genomic_DNA"/>
</dbReference>
<comment type="caution">
    <text evidence="2">The sequence shown here is derived from an EMBL/GenBank/DDBJ whole genome shotgun (WGS) entry which is preliminary data.</text>
</comment>
<keyword evidence="1" id="KW-1133">Transmembrane helix</keyword>
<dbReference type="Proteomes" id="UP000623678">
    <property type="component" value="Unassembled WGS sequence"/>
</dbReference>
<proteinExistence type="predicted"/>
<accession>A0A926ENS3</accession>
<dbReference type="AlphaFoldDB" id="A0A926ENS3"/>
<dbReference type="RefSeq" id="WP_262395121.1">
    <property type="nucleotide sequence ID" value="NZ_JACRTD010000004.1"/>
</dbReference>
<reference evidence="2" key="1">
    <citation type="submission" date="2020-08" db="EMBL/GenBank/DDBJ databases">
        <title>Genome public.</title>
        <authorList>
            <person name="Liu C."/>
            <person name="Sun Q."/>
        </authorList>
    </citation>
    <scope>NUCLEOTIDE SEQUENCE</scope>
    <source>
        <strain evidence="2">NSJ-64</strain>
    </source>
</reference>
<feature type="transmembrane region" description="Helical" evidence="1">
    <location>
        <begin position="65"/>
        <end position="84"/>
    </location>
</feature>
<organism evidence="2 3">
    <name type="scientific">Youxingia wuxianensis</name>
    <dbReference type="NCBI Taxonomy" id="2763678"/>
    <lineage>
        <taxon>Bacteria</taxon>
        <taxon>Bacillati</taxon>
        <taxon>Bacillota</taxon>
        <taxon>Clostridia</taxon>
        <taxon>Eubacteriales</taxon>
        <taxon>Oscillospiraceae</taxon>
        <taxon>Youxingia</taxon>
    </lineage>
</organism>